<dbReference type="Proteomes" id="UP001054252">
    <property type="component" value="Unassembled WGS sequence"/>
</dbReference>
<organism evidence="1 2">
    <name type="scientific">Rubroshorea leprosula</name>
    <dbReference type="NCBI Taxonomy" id="152421"/>
    <lineage>
        <taxon>Eukaryota</taxon>
        <taxon>Viridiplantae</taxon>
        <taxon>Streptophyta</taxon>
        <taxon>Embryophyta</taxon>
        <taxon>Tracheophyta</taxon>
        <taxon>Spermatophyta</taxon>
        <taxon>Magnoliopsida</taxon>
        <taxon>eudicotyledons</taxon>
        <taxon>Gunneridae</taxon>
        <taxon>Pentapetalae</taxon>
        <taxon>rosids</taxon>
        <taxon>malvids</taxon>
        <taxon>Malvales</taxon>
        <taxon>Dipterocarpaceae</taxon>
        <taxon>Rubroshorea</taxon>
    </lineage>
</organism>
<evidence type="ECO:0000313" key="1">
    <source>
        <dbReference type="EMBL" id="GKV36377.1"/>
    </source>
</evidence>
<sequence length="79" mass="8985">MDGACAGLVYKRAMEKGVGLRKPRFGKEEEGRRRDGFEGLRKRKGRRRQLFSVWRSFQYPAPASASSVPQTVEVFHALS</sequence>
<comment type="caution">
    <text evidence="1">The sequence shown here is derived from an EMBL/GenBank/DDBJ whole genome shotgun (WGS) entry which is preliminary data.</text>
</comment>
<evidence type="ECO:0000313" key="2">
    <source>
        <dbReference type="Proteomes" id="UP001054252"/>
    </source>
</evidence>
<gene>
    <name evidence="1" type="ORF">SLEP1_g44518</name>
</gene>
<proteinExistence type="predicted"/>
<dbReference type="AlphaFoldDB" id="A0AAV5LGV3"/>
<keyword evidence="2" id="KW-1185">Reference proteome</keyword>
<name>A0AAV5LGV3_9ROSI</name>
<dbReference type="EMBL" id="BPVZ01000116">
    <property type="protein sequence ID" value="GKV36377.1"/>
    <property type="molecule type" value="Genomic_DNA"/>
</dbReference>
<accession>A0AAV5LGV3</accession>
<protein>
    <submittedName>
        <fullName evidence="1">Uncharacterized protein</fullName>
    </submittedName>
</protein>
<reference evidence="1 2" key="1">
    <citation type="journal article" date="2021" name="Commun. Biol.">
        <title>The genome of Shorea leprosula (Dipterocarpaceae) highlights the ecological relevance of drought in aseasonal tropical rainforests.</title>
        <authorList>
            <person name="Ng K.K.S."/>
            <person name="Kobayashi M.J."/>
            <person name="Fawcett J.A."/>
            <person name="Hatakeyama M."/>
            <person name="Paape T."/>
            <person name="Ng C.H."/>
            <person name="Ang C.C."/>
            <person name="Tnah L.H."/>
            <person name="Lee C.T."/>
            <person name="Nishiyama T."/>
            <person name="Sese J."/>
            <person name="O'Brien M.J."/>
            <person name="Copetti D."/>
            <person name="Mohd Noor M.I."/>
            <person name="Ong R.C."/>
            <person name="Putra M."/>
            <person name="Sireger I.Z."/>
            <person name="Indrioko S."/>
            <person name="Kosugi Y."/>
            <person name="Izuno A."/>
            <person name="Isagi Y."/>
            <person name="Lee S.L."/>
            <person name="Shimizu K.K."/>
        </authorList>
    </citation>
    <scope>NUCLEOTIDE SEQUENCE [LARGE SCALE GENOMIC DNA]</scope>
    <source>
        <strain evidence="1">214</strain>
    </source>
</reference>